<dbReference type="GO" id="GO:0016281">
    <property type="term" value="C:eukaryotic translation initiation factor 4F complex"/>
    <property type="evidence" value="ECO:0007669"/>
    <property type="project" value="TreeGrafter"/>
</dbReference>
<dbReference type="EMBL" id="BDEQ01000001">
    <property type="protein sequence ID" value="GAT91588.1"/>
    <property type="molecule type" value="Genomic_DNA"/>
</dbReference>
<dbReference type="GO" id="GO:0003729">
    <property type="term" value="F:mRNA binding"/>
    <property type="evidence" value="ECO:0007669"/>
    <property type="project" value="TreeGrafter"/>
</dbReference>
<evidence type="ECO:0000256" key="3">
    <source>
        <dbReference type="ARBA" id="ARBA00022917"/>
    </source>
</evidence>
<evidence type="ECO:0000256" key="2">
    <source>
        <dbReference type="ARBA" id="ARBA00022540"/>
    </source>
</evidence>
<dbReference type="VEuPathDB" id="AmoebaDB:EHI7A_007170"/>
<evidence type="ECO:0000313" key="5">
    <source>
        <dbReference type="EMBL" id="GAT91588.1"/>
    </source>
</evidence>
<accession>A0A5K1UIL6</accession>
<dbReference type="InterPro" id="IPR003890">
    <property type="entry name" value="MIF4G-like_typ-3"/>
</dbReference>
<dbReference type="FunFam" id="1.25.40.180:FF:000099">
    <property type="entry name" value="Uncharacterized protein"/>
    <property type="match status" value="1"/>
</dbReference>
<protein>
    <recommendedName>
        <fullName evidence="4">MIF4G domain-containing protein</fullName>
    </recommendedName>
</protein>
<organism evidence="5 6">
    <name type="scientific">Entamoeba histolytica</name>
    <dbReference type="NCBI Taxonomy" id="5759"/>
    <lineage>
        <taxon>Eukaryota</taxon>
        <taxon>Amoebozoa</taxon>
        <taxon>Evosea</taxon>
        <taxon>Archamoebae</taxon>
        <taxon>Mastigamoebida</taxon>
        <taxon>Entamoebidae</taxon>
        <taxon>Entamoeba</taxon>
    </lineage>
</organism>
<dbReference type="PANTHER" id="PTHR23253:SF9">
    <property type="entry name" value="EUKARYOTIC TRANSLATION INITIATION FACTOR 4 GAMMA 2"/>
    <property type="match status" value="1"/>
</dbReference>
<evidence type="ECO:0000313" key="6">
    <source>
        <dbReference type="Proteomes" id="UP000078387"/>
    </source>
</evidence>
<dbReference type="VEuPathDB" id="AmoebaDB:EHI8A_006410"/>
<dbReference type="OMA" id="CEANMAQ"/>
<evidence type="ECO:0000259" key="4">
    <source>
        <dbReference type="Pfam" id="PF02854"/>
    </source>
</evidence>
<keyword evidence="3" id="KW-0648">Protein biosynthesis</keyword>
<dbReference type="VEuPathDB" id="AmoebaDB:KM1_019470"/>
<dbReference type="Proteomes" id="UP000078387">
    <property type="component" value="Unassembled WGS sequence"/>
</dbReference>
<keyword evidence="2" id="KW-0396">Initiation factor</keyword>
<dbReference type="SUPFAM" id="SSF48371">
    <property type="entry name" value="ARM repeat"/>
    <property type="match status" value="1"/>
</dbReference>
<sequence>MTTKTRHILILCDLQCNSPVIEKVGCNENKYIYPPIKVGNPTYKNEYKTIHYYTPEHLLQLKHNFHSVSSVTDVFDKLILKRSNSSTPMKIVTAISENIDSTSFIRSSLNKLCQSNMSQILKELKTQVRTVNDAKIVLDILFKKAVNEKKFTGLYVDFYKQLQTILLSTREEVGKEMPKILLDNAQHLFINIPEKTEEDQKTEEDLDIMKFEFLGNCRLISELYKSGLVKSALPVLCMNQLVNGGLIALEALAQLMSEIGSINQKEIKPIKDKIVQRVKEESLPKRYCIILENGLKALGFNEKLM</sequence>
<name>A0A5K1UIL6_ENTHI</name>
<dbReference type="Gene3D" id="1.25.40.180">
    <property type="match status" value="1"/>
</dbReference>
<comment type="caution">
    <text evidence="5">The sequence shown here is derived from an EMBL/GenBank/DDBJ whole genome shotgun (WGS) entry which is preliminary data.</text>
</comment>
<dbReference type="Pfam" id="PF02854">
    <property type="entry name" value="MIF4G"/>
    <property type="match status" value="1"/>
</dbReference>
<gene>
    <name evidence="5" type="ORF">CL6EHI_153320</name>
</gene>
<dbReference type="VEuPathDB" id="AmoebaDB:EHI5A_018830"/>
<dbReference type="InterPro" id="IPR016024">
    <property type="entry name" value="ARM-type_fold"/>
</dbReference>
<proteinExistence type="inferred from homology"/>
<dbReference type="PANTHER" id="PTHR23253">
    <property type="entry name" value="EUKARYOTIC TRANSLATION INITIATION FACTOR 4 GAMMA"/>
    <property type="match status" value="1"/>
</dbReference>
<dbReference type="GO" id="GO:0003743">
    <property type="term" value="F:translation initiation factor activity"/>
    <property type="evidence" value="ECO:0007669"/>
    <property type="project" value="UniProtKB-KW"/>
</dbReference>
<dbReference type="VEuPathDB" id="AmoebaDB:EHI_153320"/>
<dbReference type="AlphaFoldDB" id="A0A5K1UIL6"/>
<reference evidence="5 6" key="1">
    <citation type="submission" date="2016-05" db="EMBL/GenBank/DDBJ databases">
        <title>First whole genome sequencing of Entamoeba histolytica HM1:IMSS-clone-6.</title>
        <authorList>
            <person name="Mukherjee Avik.K."/>
            <person name="Izumyama S."/>
            <person name="Nakada-Tsukui K."/>
            <person name="Nozaki T."/>
        </authorList>
    </citation>
    <scope>NUCLEOTIDE SEQUENCE [LARGE SCALE GENOMIC DNA]</scope>
    <source>
        <strain evidence="5 6">HM1:IMSS clone 6</strain>
    </source>
</reference>
<comment type="similarity">
    <text evidence="1">Belongs to the eukaryotic initiation factor 4G family.</text>
</comment>
<evidence type="ECO:0000256" key="1">
    <source>
        <dbReference type="ARBA" id="ARBA00005775"/>
    </source>
</evidence>
<feature type="domain" description="MIF4G" evidence="4">
    <location>
        <begin position="105"/>
        <end position="247"/>
    </location>
</feature>